<keyword evidence="2" id="KW-1185">Reference proteome</keyword>
<gene>
    <name evidence="1" type="ORF">D7X12_23315</name>
</gene>
<dbReference type="Proteomes" id="UP000273405">
    <property type="component" value="Unassembled WGS sequence"/>
</dbReference>
<dbReference type="AlphaFoldDB" id="A0A3A8NEA9"/>
<evidence type="ECO:0000313" key="2">
    <source>
        <dbReference type="Proteomes" id="UP000273405"/>
    </source>
</evidence>
<name>A0A3A8NEA9_9BACT</name>
<dbReference type="EMBL" id="RAWG01000159">
    <property type="protein sequence ID" value="RKH39545.1"/>
    <property type="molecule type" value="Genomic_DNA"/>
</dbReference>
<reference evidence="2" key="1">
    <citation type="submission" date="2018-09" db="EMBL/GenBank/DDBJ databases">
        <authorList>
            <person name="Livingstone P.G."/>
            <person name="Whitworth D.E."/>
        </authorList>
    </citation>
    <scope>NUCLEOTIDE SEQUENCE [LARGE SCALE GENOMIC DNA]</scope>
    <source>
        <strain evidence="2">CA040B</strain>
    </source>
</reference>
<organism evidence="1 2">
    <name type="scientific">Corallococcus sicarius</name>
    <dbReference type="NCBI Taxonomy" id="2316726"/>
    <lineage>
        <taxon>Bacteria</taxon>
        <taxon>Pseudomonadati</taxon>
        <taxon>Myxococcota</taxon>
        <taxon>Myxococcia</taxon>
        <taxon>Myxococcales</taxon>
        <taxon>Cystobacterineae</taxon>
        <taxon>Myxococcaceae</taxon>
        <taxon>Corallococcus</taxon>
    </lineage>
</organism>
<protein>
    <submittedName>
        <fullName evidence="1">Uncharacterized protein</fullName>
    </submittedName>
</protein>
<proteinExistence type="predicted"/>
<sequence length="280" mass="30470">MALVAPTVFILWSLREVPAQDGVIPVLSTQARAKLLTYHHHCSKQADCEQPLGCFFDIRHGNYCTDSACMTDLQCLEGQRCSTLSTLHGGPQVRLCAPIGPRQEGEHCLKLPLEREATCMADLQCAGSRGFGFCARPCTPGEPGTCAEGFFCANVKPEPSCLPTCEARGCPQGQHCIPFQEGTSTCAEIYGTNCVETPCSDGRKCETSADPRFPGKVWMECVVRCSPANPTCGEGQVCDRYHCVPACDPNGPNPCAEGYHCDRRKKDWPWSCQPDSWTGP</sequence>
<accession>A0A3A8NEA9</accession>
<comment type="caution">
    <text evidence="1">The sequence shown here is derived from an EMBL/GenBank/DDBJ whole genome shotgun (WGS) entry which is preliminary data.</text>
</comment>
<evidence type="ECO:0000313" key="1">
    <source>
        <dbReference type="EMBL" id="RKH39545.1"/>
    </source>
</evidence>